<dbReference type="Proteomes" id="UP000317209">
    <property type="component" value="Unassembled WGS sequence"/>
</dbReference>
<evidence type="ECO:0000259" key="7">
    <source>
        <dbReference type="Pfam" id="PF13396"/>
    </source>
</evidence>
<accession>A0A543BCS0</accession>
<dbReference type="InterPro" id="IPR027379">
    <property type="entry name" value="CLS_N"/>
</dbReference>
<evidence type="ECO:0000313" key="8">
    <source>
        <dbReference type="EMBL" id="TQL82627.1"/>
    </source>
</evidence>
<evidence type="ECO:0000256" key="2">
    <source>
        <dbReference type="ARBA" id="ARBA00022475"/>
    </source>
</evidence>
<proteinExistence type="predicted"/>
<evidence type="ECO:0000256" key="1">
    <source>
        <dbReference type="ARBA" id="ARBA00004651"/>
    </source>
</evidence>
<evidence type="ECO:0000256" key="5">
    <source>
        <dbReference type="ARBA" id="ARBA00023136"/>
    </source>
</evidence>
<dbReference type="AlphaFoldDB" id="A0A543BCS0"/>
<keyword evidence="2" id="KW-1003">Cell membrane</keyword>
<feature type="transmembrane region" description="Helical" evidence="6">
    <location>
        <begin position="12"/>
        <end position="31"/>
    </location>
</feature>
<keyword evidence="3 6" id="KW-0812">Transmembrane</keyword>
<sequence length="134" mass="14813">MSFWSTIVDAIWWFLTIFVFVAYLMALFSIISDLFRDRALNGFAKAVWLLFLVFLPFLTALVYLIARGKGMGERSAQQAAAAQHQAEDYVRSIAGSAATPTDEIERAKRLLDAGAISDTEFSSLKQAALARVTA</sequence>
<comment type="caution">
    <text evidence="8">The sequence shown here is derived from an EMBL/GenBank/DDBJ whole genome shotgun (WGS) entry which is preliminary data.</text>
</comment>
<dbReference type="EMBL" id="VFOX01000002">
    <property type="protein sequence ID" value="TQL82627.1"/>
    <property type="molecule type" value="Genomic_DNA"/>
</dbReference>
<evidence type="ECO:0000313" key="9">
    <source>
        <dbReference type="Proteomes" id="UP000317209"/>
    </source>
</evidence>
<dbReference type="Pfam" id="PF13396">
    <property type="entry name" value="PLDc_N"/>
    <property type="match status" value="1"/>
</dbReference>
<dbReference type="OrthoDB" id="7596142at2"/>
<dbReference type="GO" id="GO:0005886">
    <property type="term" value="C:plasma membrane"/>
    <property type="evidence" value="ECO:0007669"/>
    <property type="project" value="UniProtKB-SubCell"/>
</dbReference>
<reference evidence="8 9" key="1">
    <citation type="submission" date="2019-06" db="EMBL/GenBank/DDBJ databases">
        <title>Sequencing the genomes of 1000 actinobacteria strains.</title>
        <authorList>
            <person name="Klenk H.-P."/>
        </authorList>
    </citation>
    <scope>NUCLEOTIDE SEQUENCE [LARGE SCALE GENOMIC DNA]</scope>
    <source>
        <strain evidence="8 9">DSM 20169</strain>
    </source>
</reference>
<comment type="subcellular location">
    <subcellularLocation>
        <location evidence="1">Cell membrane</location>
        <topology evidence="1">Multi-pass membrane protein</topology>
    </subcellularLocation>
</comment>
<feature type="transmembrane region" description="Helical" evidence="6">
    <location>
        <begin position="43"/>
        <end position="66"/>
    </location>
</feature>
<evidence type="ECO:0000256" key="3">
    <source>
        <dbReference type="ARBA" id="ARBA00022692"/>
    </source>
</evidence>
<feature type="domain" description="Cardiolipin synthase N-terminal" evidence="7">
    <location>
        <begin position="21"/>
        <end position="67"/>
    </location>
</feature>
<evidence type="ECO:0000256" key="6">
    <source>
        <dbReference type="SAM" id="Phobius"/>
    </source>
</evidence>
<name>A0A543BCS0_9MICO</name>
<gene>
    <name evidence="8" type="ORF">FB560_4123</name>
</gene>
<keyword evidence="9" id="KW-1185">Reference proteome</keyword>
<keyword evidence="4 6" id="KW-1133">Transmembrane helix</keyword>
<organism evidence="8 9">
    <name type="scientific">Microbacterium saperdae</name>
    <dbReference type="NCBI Taxonomy" id="69368"/>
    <lineage>
        <taxon>Bacteria</taxon>
        <taxon>Bacillati</taxon>
        <taxon>Actinomycetota</taxon>
        <taxon>Actinomycetes</taxon>
        <taxon>Micrococcales</taxon>
        <taxon>Microbacteriaceae</taxon>
        <taxon>Microbacterium</taxon>
    </lineage>
</organism>
<evidence type="ECO:0000256" key="4">
    <source>
        <dbReference type="ARBA" id="ARBA00022989"/>
    </source>
</evidence>
<keyword evidence="5 6" id="KW-0472">Membrane</keyword>
<dbReference type="RefSeq" id="WP_141874530.1">
    <property type="nucleotide sequence ID" value="NZ_VFOX01000002.1"/>
</dbReference>
<protein>
    <submittedName>
        <fullName evidence="8">Phospholipase D-like protein</fullName>
    </submittedName>
</protein>